<dbReference type="Gene3D" id="3.90.76.10">
    <property type="entry name" value="Dipeptide-binding Protein, Domain 1"/>
    <property type="match status" value="1"/>
</dbReference>
<dbReference type="RefSeq" id="WP_083709752.1">
    <property type="nucleotide sequence ID" value="NZ_FTNT01000006.1"/>
</dbReference>
<evidence type="ECO:0000256" key="1">
    <source>
        <dbReference type="SAM" id="MobiDB-lite"/>
    </source>
</evidence>
<feature type="domain" description="Solute-binding protein family 5" evidence="2">
    <location>
        <begin position="134"/>
        <end position="519"/>
    </location>
</feature>
<dbReference type="Gene3D" id="3.10.105.10">
    <property type="entry name" value="Dipeptide-binding Protein, Domain 3"/>
    <property type="match status" value="1"/>
</dbReference>
<proteinExistence type="predicted"/>
<sequence>MGTTHSGRGGGGEERTIGETVRTAARAVSGAVVFAVVLVLAGCSADPPPPQQQRSEPVEATPNEPQGEQITVAVDTVGVGFNPHLVADQGPVTTALATMTLPSPFRSVQTPTGVTRQPDPAVVAGVDVSDQAPFTVTYRLQQDAQWSDGLPVTAEDFIYLWQQMTRQPGVIGGAGYRLIDGIESRSGGKVAVVRFTRAYPGWRDLFSGLLPSHALRGSPSAFQTGMDTGLPLSAGPFTIANIDRSRDEVRLIRNDRYWKTPAVPGRLVLRRAGTDAQLAASVRSGDSGVAVLPASPAVQSQLTAIPGVRTGRTSDSRAFGVTANTRTPAMSDPNVRKAVMGLIDPQLLSFASAGDDVVTPFANPVLAPSQPGYFPVDRRTLDPGDVDSLLGAAGFHHTPPRSDTATTTGPAPTATTTEEPTPSVTPTTTPDTTVAPSSTALPRGVQPLSRGDDELSLQVGVVTGDQRAGAGAAALVDQLHKAGIAASVTALTPAELYGSALTGGRVDLVVGWSATAVAPATDLASRVDCRPVEPTGSTASESSTPTASATPTNSPTPTTPGGSASTAPSAEEVSYTGNVSGLCDPQLSAIADRAIGAVDPADDLRAAASILADRDVYLPVYEDSLFTLAGPGTTGVPQTGPAGSAIFGSAPTWGTDS</sequence>
<keyword evidence="4" id="KW-1185">Reference proteome</keyword>
<feature type="compositionally biased region" description="Low complexity" evidence="1">
    <location>
        <begin position="402"/>
        <end position="440"/>
    </location>
</feature>
<dbReference type="SUPFAM" id="SSF53850">
    <property type="entry name" value="Periplasmic binding protein-like II"/>
    <property type="match status" value="1"/>
</dbReference>
<dbReference type="Pfam" id="PF00496">
    <property type="entry name" value="SBP_bac_5"/>
    <property type="match status" value="1"/>
</dbReference>
<dbReference type="InterPro" id="IPR039424">
    <property type="entry name" value="SBP_5"/>
</dbReference>
<dbReference type="STRING" id="1344003.SAMN05445060_2233"/>
<evidence type="ECO:0000313" key="4">
    <source>
        <dbReference type="Proteomes" id="UP000186218"/>
    </source>
</evidence>
<feature type="region of interest" description="Disordered" evidence="1">
    <location>
        <begin position="637"/>
        <end position="657"/>
    </location>
</feature>
<dbReference type="AlphaFoldDB" id="A0A1N7FRV2"/>
<dbReference type="GO" id="GO:0015833">
    <property type="term" value="P:peptide transport"/>
    <property type="evidence" value="ECO:0007669"/>
    <property type="project" value="TreeGrafter"/>
</dbReference>
<accession>A0A1N7FRV2</accession>
<dbReference type="CDD" id="cd08501">
    <property type="entry name" value="PBP2_Lpqw"/>
    <property type="match status" value="1"/>
</dbReference>
<evidence type="ECO:0000259" key="2">
    <source>
        <dbReference type="Pfam" id="PF00496"/>
    </source>
</evidence>
<dbReference type="GO" id="GO:1904680">
    <property type="term" value="F:peptide transmembrane transporter activity"/>
    <property type="evidence" value="ECO:0007669"/>
    <property type="project" value="TreeGrafter"/>
</dbReference>
<organism evidence="3 4">
    <name type="scientific">Williamsia sterculiae</name>
    <dbReference type="NCBI Taxonomy" id="1344003"/>
    <lineage>
        <taxon>Bacteria</taxon>
        <taxon>Bacillati</taxon>
        <taxon>Actinomycetota</taxon>
        <taxon>Actinomycetes</taxon>
        <taxon>Mycobacteriales</taxon>
        <taxon>Nocardiaceae</taxon>
        <taxon>Williamsia</taxon>
    </lineage>
</organism>
<gene>
    <name evidence="3" type="ORF">SAMN05445060_2233</name>
</gene>
<dbReference type="Proteomes" id="UP000186218">
    <property type="component" value="Unassembled WGS sequence"/>
</dbReference>
<name>A0A1N7FRV2_9NOCA</name>
<feature type="region of interest" description="Disordered" evidence="1">
    <location>
        <begin position="528"/>
        <end position="577"/>
    </location>
</feature>
<reference evidence="3 4" key="1">
    <citation type="submission" date="2017-01" db="EMBL/GenBank/DDBJ databases">
        <authorList>
            <person name="Mah S.A."/>
            <person name="Swanson W.J."/>
            <person name="Moy G.W."/>
            <person name="Vacquier V.D."/>
        </authorList>
    </citation>
    <scope>NUCLEOTIDE SEQUENCE [LARGE SCALE GENOMIC DNA]</scope>
    <source>
        <strain evidence="3 4">CPCC 203464</strain>
    </source>
</reference>
<feature type="compositionally biased region" description="Low complexity" evidence="1">
    <location>
        <begin position="533"/>
        <end position="572"/>
    </location>
</feature>
<protein>
    <submittedName>
        <fullName evidence="3">ABC-type transport system, substrate-binding protein</fullName>
    </submittedName>
</protein>
<feature type="region of interest" description="Disordered" evidence="1">
    <location>
        <begin position="385"/>
        <end position="452"/>
    </location>
</feature>
<evidence type="ECO:0000313" key="3">
    <source>
        <dbReference type="EMBL" id="SIS03092.1"/>
    </source>
</evidence>
<dbReference type="PANTHER" id="PTHR30290:SF65">
    <property type="entry name" value="MONOACYL PHOSPHATIDYLINOSITOL TETRAMANNOSIDE-BINDING PROTEIN LPQW-RELATED"/>
    <property type="match status" value="1"/>
</dbReference>
<dbReference type="EMBL" id="FTNT01000006">
    <property type="protein sequence ID" value="SIS03092.1"/>
    <property type="molecule type" value="Genomic_DNA"/>
</dbReference>
<feature type="region of interest" description="Disordered" evidence="1">
    <location>
        <begin position="46"/>
        <end position="65"/>
    </location>
</feature>
<dbReference type="PANTHER" id="PTHR30290">
    <property type="entry name" value="PERIPLASMIC BINDING COMPONENT OF ABC TRANSPORTER"/>
    <property type="match status" value="1"/>
</dbReference>
<dbReference type="InterPro" id="IPR000914">
    <property type="entry name" value="SBP_5_dom"/>
</dbReference>